<evidence type="ECO:0000256" key="4">
    <source>
        <dbReference type="ARBA" id="ARBA00022630"/>
    </source>
</evidence>
<evidence type="ECO:0000256" key="5">
    <source>
        <dbReference type="ARBA" id="ARBA00022827"/>
    </source>
</evidence>
<dbReference type="FunFam" id="3.50.50.60:FF:000021">
    <property type="entry name" value="Ubiquinone biosynthesis monooxygenase COQ6"/>
    <property type="match status" value="1"/>
</dbReference>
<keyword evidence="6 10" id="KW-0560">Oxidoreductase</keyword>
<dbReference type="InterPro" id="IPR011295">
    <property type="entry name" value="UbiH"/>
</dbReference>
<dbReference type="NCBIfam" id="TIGR01984">
    <property type="entry name" value="UbiH"/>
    <property type="match status" value="1"/>
</dbReference>
<evidence type="ECO:0000256" key="8">
    <source>
        <dbReference type="ARBA" id="ARBA00065734"/>
    </source>
</evidence>
<accession>A0A379EVT5</accession>
<reference evidence="10 11" key="1">
    <citation type="submission" date="2018-06" db="EMBL/GenBank/DDBJ databases">
        <authorList>
            <consortium name="Pathogen Informatics"/>
            <person name="Doyle S."/>
        </authorList>
    </citation>
    <scope>NUCLEOTIDE SEQUENCE [LARGE SCALE GENOMIC DNA]</scope>
    <source>
        <strain evidence="10 11">NCTC11621</strain>
    </source>
</reference>
<dbReference type="NCBIfam" id="TIGR01988">
    <property type="entry name" value="Ubi-OHases"/>
    <property type="match status" value="1"/>
</dbReference>
<evidence type="ECO:0000256" key="2">
    <source>
        <dbReference type="ARBA" id="ARBA00004749"/>
    </source>
</evidence>
<sequence>MSLDKHYDVIIVGGAMAGATLALALSDQTAGKIKVAVLEKQIAHQHKQSGFDSRCIALSDGSCQRLTQINLPNGQTLWQQFQPIVTPIKKIHVSDKGHSGLTEFSAHEFDLSQLGGVIELQVAGKILLNAMQQYPHIDYFSPVDITNIEYDTNQVKISLKNDRTLCTKLLVGADGTQSLVANAAKISQKLVRQYNQTAIITNVLPQQAHQYRAFERFTDEGPLALLPMSNNLMSLVWCVQNPEKLMQCSETEFLVALQHRFGWRLGKLLQCGQRFAYPLNLYQAEQHIQPRIALIGNAAQTLHPIAGQGFNLGIRDVMQLAKLVATNYKTKQDIGDYQNLMPYERARQQDQQQIINLTDSLLSIFANNLLPLQIGRTLGLMALSQSHLLRQYFAKPTLGWK</sequence>
<keyword evidence="7" id="KW-0503">Monooxygenase</keyword>
<evidence type="ECO:0000259" key="9">
    <source>
        <dbReference type="Pfam" id="PF01494"/>
    </source>
</evidence>
<feature type="domain" description="FAD-binding" evidence="9">
    <location>
        <begin position="7"/>
        <end position="355"/>
    </location>
</feature>
<comment type="subunit">
    <text evidence="8">Component of the Ubi complex metabolon, which regroups five ubiquinone biosynthesis proteins (UbiE, UbiF, UbiG, UbiH and UbiI) and two accessory factors (UbiK and the lipid-binding protein UbiJ).</text>
</comment>
<evidence type="ECO:0000313" key="10">
    <source>
        <dbReference type="EMBL" id="SUC10507.1"/>
    </source>
</evidence>
<protein>
    <submittedName>
        <fullName evidence="10">2-octaprenyl-6-methoxyphenol hydroxylase</fullName>
        <ecNumber evidence="10">1.14.13.-</ecNumber>
    </submittedName>
</protein>
<dbReference type="GO" id="GO:0110142">
    <property type="term" value="C:ubiquinone biosynthesis complex"/>
    <property type="evidence" value="ECO:0007669"/>
    <property type="project" value="UniProtKB-ARBA"/>
</dbReference>
<dbReference type="PANTHER" id="PTHR43876">
    <property type="entry name" value="UBIQUINONE BIOSYNTHESIS MONOOXYGENASE COQ6, MITOCHONDRIAL"/>
    <property type="match status" value="1"/>
</dbReference>
<dbReference type="InterPro" id="IPR051205">
    <property type="entry name" value="UbiH/COQ6_monooxygenase"/>
</dbReference>
<evidence type="ECO:0000313" key="11">
    <source>
        <dbReference type="Proteomes" id="UP000254704"/>
    </source>
</evidence>
<dbReference type="Proteomes" id="UP000254704">
    <property type="component" value="Unassembled WGS sequence"/>
</dbReference>
<evidence type="ECO:0000256" key="6">
    <source>
        <dbReference type="ARBA" id="ARBA00023002"/>
    </source>
</evidence>
<dbReference type="InterPro" id="IPR018168">
    <property type="entry name" value="Ubi_Hdrlase_CS"/>
</dbReference>
<dbReference type="NCBIfam" id="NF004356">
    <property type="entry name" value="PRK05732.1"/>
    <property type="match status" value="1"/>
</dbReference>
<evidence type="ECO:0000256" key="3">
    <source>
        <dbReference type="ARBA" id="ARBA00005349"/>
    </source>
</evidence>
<comment type="pathway">
    <text evidence="2">Cofactor biosynthesis; ubiquinone biosynthesis.</text>
</comment>
<dbReference type="GO" id="GO:0071949">
    <property type="term" value="F:FAD binding"/>
    <property type="evidence" value="ECO:0007669"/>
    <property type="project" value="InterPro"/>
</dbReference>
<dbReference type="InterPro" id="IPR002938">
    <property type="entry name" value="FAD-bd"/>
</dbReference>
<keyword evidence="5" id="KW-0274">FAD</keyword>
<comment type="cofactor">
    <cofactor evidence="1">
        <name>FAD</name>
        <dbReference type="ChEBI" id="CHEBI:57692"/>
    </cofactor>
</comment>
<dbReference type="EMBL" id="UGTV01000015">
    <property type="protein sequence ID" value="SUC10507.1"/>
    <property type="molecule type" value="Genomic_DNA"/>
</dbReference>
<dbReference type="RefSeq" id="WP_115323156.1">
    <property type="nucleotide sequence ID" value="NZ_UGTV01000015.1"/>
</dbReference>
<name>A0A379EVT5_9PAST</name>
<dbReference type="UniPathway" id="UPA00232"/>
<dbReference type="Pfam" id="PF01494">
    <property type="entry name" value="FAD_binding_3"/>
    <property type="match status" value="1"/>
</dbReference>
<dbReference type="PROSITE" id="PS01304">
    <property type="entry name" value="UBIH"/>
    <property type="match status" value="1"/>
</dbReference>
<keyword evidence="4" id="KW-0285">Flavoprotein</keyword>
<dbReference type="GO" id="GO:0008681">
    <property type="term" value="F:2-octaprenyl-6-methoxyphenol hydroxylase activity"/>
    <property type="evidence" value="ECO:0007669"/>
    <property type="project" value="InterPro"/>
</dbReference>
<evidence type="ECO:0000256" key="1">
    <source>
        <dbReference type="ARBA" id="ARBA00001974"/>
    </source>
</evidence>
<organism evidence="10 11">
    <name type="scientific">Pasteurella canis</name>
    <dbReference type="NCBI Taxonomy" id="753"/>
    <lineage>
        <taxon>Bacteria</taxon>
        <taxon>Pseudomonadati</taxon>
        <taxon>Pseudomonadota</taxon>
        <taxon>Gammaproteobacteria</taxon>
        <taxon>Pasteurellales</taxon>
        <taxon>Pasteurellaceae</taxon>
        <taxon>Pasteurella</taxon>
    </lineage>
</organism>
<proteinExistence type="inferred from homology"/>
<dbReference type="InterPro" id="IPR010971">
    <property type="entry name" value="UbiH/COQ6"/>
</dbReference>
<dbReference type="GO" id="GO:0006744">
    <property type="term" value="P:ubiquinone biosynthetic process"/>
    <property type="evidence" value="ECO:0007669"/>
    <property type="project" value="UniProtKB-UniPathway"/>
</dbReference>
<dbReference type="Gene3D" id="3.50.50.60">
    <property type="entry name" value="FAD/NAD(P)-binding domain"/>
    <property type="match status" value="2"/>
</dbReference>
<comment type="similarity">
    <text evidence="3">Belongs to the UbiH/COQ6 family.</text>
</comment>
<dbReference type="PRINTS" id="PR00420">
    <property type="entry name" value="RNGMNOXGNASE"/>
</dbReference>
<dbReference type="EC" id="1.14.13.-" evidence="10"/>
<dbReference type="PANTHER" id="PTHR43876:SF8">
    <property type="entry name" value="2-OCTAPRENYL-6-METHOXYPHENOL HYDROXYLASE"/>
    <property type="match status" value="1"/>
</dbReference>
<gene>
    <name evidence="10" type="primary">ubiH</name>
    <name evidence="10" type="ORF">NCTC11621_01562</name>
</gene>
<dbReference type="SUPFAM" id="SSF51905">
    <property type="entry name" value="FAD/NAD(P)-binding domain"/>
    <property type="match status" value="1"/>
</dbReference>
<dbReference type="AlphaFoldDB" id="A0A379EVT5"/>
<evidence type="ECO:0000256" key="7">
    <source>
        <dbReference type="ARBA" id="ARBA00023033"/>
    </source>
</evidence>
<dbReference type="InterPro" id="IPR036188">
    <property type="entry name" value="FAD/NAD-bd_sf"/>
</dbReference>